<gene>
    <name evidence="8" type="ORF">EIN_207060</name>
</gene>
<protein>
    <recommendedName>
        <fullName evidence="7">Derlin</fullName>
    </recommendedName>
</protein>
<feature type="transmembrane region" description="Helical" evidence="7">
    <location>
        <begin position="7"/>
        <end position="32"/>
    </location>
</feature>
<dbReference type="Proteomes" id="UP000014680">
    <property type="component" value="Unassembled WGS sequence"/>
</dbReference>
<keyword evidence="9" id="KW-1185">Reference proteome</keyword>
<dbReference type="GeneID" id="14890635"/>
<comment type="subcellular location">
    <subcellularLocation>
        <location evidence="1 7">Endoplasmic reticulum membrane</location>
        <topology evidence="1 7">Multi-pass membrane protein</topology>
    </subcellularLocation>
</comment>
<evidence type="ECO:0000256" key="4">
    <source>
        <dbReference type="ARBA" id="ARBA00022824"/>
    </source>
</evidence>
<evidence type="ECO:0000256" key="5">
    <source>
        <dbReference type="ARBA" id="ARBA00022989"/>
    </source>
</evidence>
<dbReference type="GO" id="GO:0005789">
    <property type="term" value="C:endoplasmic reticulum membrane"/>
    <property type="evidence" value="ECO:0007669"/>
    <property type="project" value="UniProtKB-SubCell"/>
</dbReference>
<comment type="similarity">
    <text evidence="2 7">Belongs to the derlin family.</text>
</comment>
<keyword evidence="6 7" id="KW-0472">Membrane</keyword>
<dbReference type="GO" id="GO:0006950">
    <property type="term" value="P:response to stress"/>
    <property type="evidence" value="ECO:0007669"/>
    <property type="project" value="UniProtKB-ARBA"/>
</dbReference>
<dbReference type="EMBL" id="KB206455">
    <property type="protein sequence ID" value="ELP91669.1"/>
    <property type="molecule type" value="Genomic_DNA"/>
</dbReference>
<evidence type="ECO:0000256" key="7">
    <source>
        <dbReference type="RuleBase" id="RU363059"/>
    </source>
</evidence>
<dbReference type="Pfam" id="PF04511">
    <property type="entry name" value="DER1"/>
    <property type="match status" value="1"/>
</dbReference>
<dbReference type="SUPFAM" id="SSF144091">
    <property type="entry name" value="Rhomboid-like"/>
    <property type="match status" value="1"/>
</dbReference>
<organism evidence="8 9">
    <name type="scientific">Entamoeba invadens IP1</name>
    <dbReference type="NCBI Taxonomy" id="370355"/>
    <lineage>
        <taxon>Eukaryota</taxon>
        <taxon>Amoebozoa</taxon>
        <taxon>Evosea</taxon>
        <taxon>Archamoebae</taxon>
        <taxon>Mastigamoebida</taxon>
        <taxon>Entamoebidae</taxon>
        <taxon>Entamoeba</taxon>
    </lineage>
</organism>
<dbReference type="Gene3D" id="1.20.1540.10">
    <property type="entry name" value="Rhomboid-like"/>
    <property type="match status" value="1"/>
</dbReference>
<dbReference type="InterPro" id="IPR007599">
    <property type="entry name" value="DER1"/>
</dbReference>
<evidence type="ECO:0000313" key="8">
    <source>
        <dbReference type="EMBL" id="ELP91669.1"/>
    </source>
</evidence>
<feature type="transmembrane region" description="Helical" evidence="7">
    <location>
        <begin position="120"/>
        <end position="137"/>
    </location>
</feature>
<comment type="function">
    <text evidence="7">May be involved in the degradation of misfolded endoplasmic reticulum (ER) luminal proteins.</text>
</comment>
<keyword evidence="3 7" id="KW-0812">Transmembrane</keyword>
<evidence type="ECO:0000256" key="6">
    <source>
        <dbReference type="ARBA" id="ARBA00023136"/>
    </source>
</evidence>
<dbReference type="RefSeq" id="XP_004258440.1">
    <property type="nucleotide sequence ID" value="XM_004258392.1"/>
</dbReference>
<feature type="transmembrane region" description="Helical" evidence="7">
    <location>
        <begin position="178"/>
        <end position="198"/>
    </location>
</feature>
<dbReference type="InterPro" id="IPR035952">
    <property type="entry name" value="Rhomboid-like_sf"/>
</dbReference>
<dbReference type="KEGG" id="eiv:EIN_207060"/>
<keyword evidence="5 7" id="KW-1133">Transmembrane helix</keyword>
<feature type="transmembrane region" description="Helical" evidence="7">
    <location>
        <begin position="93"/>
        <end position="114"/>
    </location>
</feature>
<comment type="caution">
    <text evidence="7">Lacks conserved residue(s) required for the propagation of feature annotation.</text>
</comment>
<feature type="transmembrane region" description="Helical" evidence="7">
    <location>
        <begin position="52"/>
        <end position="72"/>
    </location>
</feature>
<evidence type="ECO:0000256" key="2">
    <source>
        <dbReference type="ARBA" id="ARBA00008917"/>
    </source>
</evidence>
<keyword evidence="4 7" id="KW-0256">Endoplasmic reticulum</keyword>
<evidence type="ECO:0000256" key="1">
    <source>
        <dbReference type="ARBA" id="ARBA00004477"/>
    </source>
</evidence>
<dbReference type="OrthoDB" id="1716531at2759"/>
<evidence type="ECO:0000313" key="9">
    <source>
        <dbReference type="Proteomes" id="UP000014680"/>
    </source>
</evidence>
<dbReference type="OMA" id="VYLPWIS"/>
<dbReference type="VEuPathDB" id="AmoebaDB:EIN_207060"/>
<sequence>MNELMDAVFFSIAPVTRAYIISVVGVFVLIKANVVHISSLVFDASAILDGEVWRLVTSFLVLSENFDLYFIFNVLFTMQVSDALEQTCRNWLHYLWMIFLGGFAIICCSLFVYFVGYVPAQLPLLYSSLKFFLVYVWSKRNRDQNVGMMLFVVVKLVYFPWILLLLDTLLFHDGMDDIYGIVFGHIFYWFEDVFPMYYNWRPLELPKFVNNIFFQQVELNDEPVEMVEEHID</sequence>
<name>A0A0A1U9R6_ENTIV</name>
<feature type="transmembrane region" description="Helical" evidence="7">
    <location>
        <begin position="149"/>
        <end position="172"/>
    </location>
</feature>
<proteinExistence type="inferred from homology"/>
<accession>A0A0A1U9R6</accession>
<dbReference type="PANTHER" id="PTHR11009">
    <property type="entry name" value="DER1-LIKE PROTEIN, DERLIN"/>
    <property type="match status" value="1"/>
</dbReference>
<reference evidence="8 9" key="1">
    <citation type="submission" date="2012-10" db="EMBL/GenBank/DDBJ databases">
        <authorList>
            <person name="Zafar N."/>
            <person name="Inman J."/>
            <person name="Hall N."/>
            <person name="Lorenzi H."/>
            <person name="Caler E."/>
        </authorList>
    </citation>
    <scope>NUCLEOTIDE SEQUENCE [LARGE SCALE GENOMIC DNA]</scope>
    <source>
        <strain evidence="8 9">IP1</strain>
    </source>
</reference>
<dbReference type="AlphaFoldDB" id="A0A0A1U9R6"/>
<evidence type="ECO:0000256" key="3">
    <source>
        <dbReference type="ARBA" id="ARBA00022692"/>
    </source>
</evidence>